<evidence type="ECO:0000313" key="6">
    <source>
        <dbReference type="EMBL" id="ORX66180.1"/>
    </source>
</evidence>
<keyword evidence="7" id="KW-1185">Reference proteome</keyword>
<proteinExistence type="predicted"/>
<keyword evidence="3 5" id="KW-1133">Transmembrane helix</keyword>
<dbReference type="GO" id="GO:0016020">
    <property type="term" value="C:membrane"/>
    <property type="evidence" value="ECO:0007669"/>
    <property type="project" value="UniProtKB-SubCell"/>
</dbReference>
<protein>
    <recommendedName>
        <fullName evidence="8">Tetraspanin</fullName>
    </recommendedName>
</protein>
<dbReference type="Proteomes" id="UP000193922">
    <property type="component" value="Unassembled WGS sequence"/>
</dbReference>
<accession>A0A1Y1VY33</accession>
<comment type="caution">
    <text evidence="6">The sequence shown here is derived from an EMBL/GenBank/DDBJ whole genome shotgun (WGS) entry which is preliminary data.</text>
</comment>
<organism evidence="6 7">
    <name type="scientific">Linderina pennispora</name>
    <dbReference type="NCBI Taxonomy" id="61395"/>
    <lineage>
        <taxon>Eukaryota</taxon>
        <taxon>Fungi</taxon>
        <taxon>Fungi incertae sedis</taxon>
        <taxon>Zoopagomycota</taxon>
        <taxon>Kickxellomycotina</taxon>
        <taxon>Kickxellomycetes</taxon>
        <taxon>Kickxellales</taxon>
        <taxon>Kickxellaceae</taxon>
        <taxon>Linderina</taxon>
    </lineage>
</organism>
<sequence length="182" mass="20105">SFTDNTFPWLAVSLGVLVVTASAIGITGCIKESKYLIGSYTGVLALLVLLQIATVIIAWLQPEGTLVDRFRNEWQHLYVNDPKMLKRLEKANMCCGFSTPADFALPTDCSVNKKFGFTQGCLQPLLNNWNRTRGCVLAAGIILVVIQMLALSVGTEMIRRYKLDDRAPSDREHNSETSPLLA</sequence>
<dbReference type="AlphaFoldDB" id="A0A1Y1VY33"/>
<feature type="transmembrane region" description="Helical" evidence="5">
    <location>
        <begin position="6"/>
        <end position="30"/>
    </location>
</feature>
<evidence type="ECO:0000313" key="7">
    <source>
        <dbReference type="Proteomes" id="UP000193922"/>
    </source>
</evidence>
<dbReference type="GeneID" id="63805325"/>
<keyword evidence="4 5" id="KW-0472">Membrane</keyword>
<feature type="non-terminal residue" evidence="6">
    <location>
        <position position="1"/>
    </location>
</feature>
<evidence type="ECO:0000256" key="5">
    <source>
        <dbReference type="SAM" id="Phobius"/>
    </source>
</evidence>
<comment type="subcellular location">
    <subcellularLocation>
        <location evidence="1">Membrane</location>
        <topology evidence="1">Multi-pass membrane protein</topology>
    </subcellularLocation>
</comment>
<dbReference type="STRING" id="61395.A0A1Y1VY33"/>
<dbReference type="PRINTS" id="PR00259">
    <property type="entry name" value="TMFOUR"/>
</dbReference>
<dbReference type="PANTHER" id="PTHR19282">
    <property type="entry name" value="TETRASPANIN"/>
    <property type="match status" value="1"/>
</dbReference>
<dbReference type="InterPro" id="IPR018499">
    <property type="entry name" value="Tetraspanin/Peripherin"/>
</dbReference>
<feature type="transmembrane region" description="Helical" evidence="5">
    <location>
        <begin position="37"/>
        <end position="60"/>
    </location>
</feature>
<name>A0A1Y1VY33_9FUNG</name>
<dbReference type="OrthoDB" id="71600at2759"/>
<keyword evidence="2 5" id="KW-0812">Transmembrane</keyword>
<dbReference type="SUPFAM" id="SSF48652">
    <property type="entry name" value="Tetraspanin"/>
    <property type="match status" value="1"/>
</dbReference>
<dbReference type="RefSeq" id="XP_040740207.1">
    <property type="nucleotide sequence ID" value="XM_040888677.1"/>
</dbReference>
<evidence type="ECO:0000256" key="1">
    <source>
        <dbReference type="ARBA" id="ARBA00004141"/>
    </source>
</evidence>
<evidence type="ECO:0000256" key="2">
    <source>
        <dbReference type="ARBA" id="ARBA00022692"/>
    </source>
</evidence>
<feature type="transmembrane region" description="Helical" evidence="5">
    <location>
        <begin position="136"/>
        <end position="154"/>
    </location>
</feature>
<dbReference type="Pfam" id="PF00335">
    <property type="entry name" value="Tetraspanin"/>
    <property type="match status" value="1"/>
</dbReference>
<dbReference type="InterPro" id="IPR008952">
    <property type="entry name" value="Tetraspanin_EC2_sf"/>
</dbReference>
<evidence type="ECO:0008006" key="8">
    <source>
        <dbReference type="Google" id="ProtNLM"/>
    </source>
</evidence>
<reference evidence="6 7" key="1">
    <citation type="submission" date="2016-07" db="EMBL/GenBank/DDBJ databases">
        <title>Pervasive Adenine N6-methylation of Active Genes in Fungi.</title>
        <authorList>
            <consortium name="DOE Joint Genome Institute"/>
            <person name="Mondo S.J."/>
            <person name="Dannebaum R.O."/>
            <person name="Kuo R.C."/>
            <person name="Labutti K."/>
            <person name="Haridas S."/>
            <person name="Kuo A."/>
            <person name="Salamov A."/>
            <person name="Ahrendt S.R."/>
            <person name="Lipzen A."/>
            <person name="Sullivan W."/>
            <person name="Andreopoulos W.B."/>
            <person name="Clum A."/>
            <person name="Lindquist E."/>
            <person name="Daum C."/>
            <person name="Ramamoorthy G.K."/>
            <person name="Gryganskyi A."/>
            <person name="Culley D."/>
            <person name="Magnuson J.K."/>
            <person name="James T.Y."/>
            <person name="O'Malley M.A."/>
            <person name="Stajich J.E."/>
            <person name="Spatafora J.W."/>
            <person name="Visel A."/>
            <person name="Grigoriev I.V."/>
        </authorList>
    </citation>
    <scope>NUCLEOTIDE SEQUENCE [LARGE SCALE GENOMIC DNA]</scope>
    <source>
        <strain evidence="6 7">ATCC 12442</strain>
    </source>
</reference>
<evidence type="ECO:0000256" key="4">
    <source>
        <dbReference type="ARBA" id="ARBA00023136"/>
    </source>
</evidence>
<dbReference type="EMBL" id="MCFD01000017">
    <property type="protein sequence ID" value="ORX66180.1"/>
    <property type="molecule type" value="Genomic_DNA"/>
</dbReference>
<gene>
    <name evidence="6" type="ORF">DL89DRAFT_270371</name>
</gene>
<evidence type="ECO:0000256" key="3">
    <source>
        <dbReference type="ARBA" id="ARBA00022989"/>
    </source>
</evidence>